<proteinExistence type="predicted"/>
<sequence>MCAEIRKLSPMHIDAGRHGQSYAKKNYAYLQGKHRPEWPLQVVEIDECKVSLQTIFQGDPVWQRKDNTARKELEEEVGCLQLSAAIEVRMKCILAMRLARTATTDLAISTLKMARSDKNDLAKAAGCEIPRDMASRIQTAWA</sequence>
<keyword evidence="2" id="KW-1185">Reference proteome</keyword>
<organism evidence="1 2">
    <name type="scientific">Roseibium polysiphoniae</name>
    <dbReference type="NCBI Taxonomy" id="2571221"/>
    <lineage>
        <taxon>Bacteria</taxon>
        <taxon>Pseudomonadati</taxon>
        <taxon>Pseudomonadota</taxon>
        <taxon>Alphaproteobacteria</taxon>
        <taxon>Hyphomicrobiales</taxon>
        <taxon>Stappiaceae</taxon>
        <taxon>Roseibium</taxon>
    </lineage>
</organism>
<dbReference type="Proteomes" id="UP000615687">
    <property type="component" value="Unassembled WGS sequence"/>
</dbReference>
<evidence type="ECO:0000313" key="2">
    <source>
        <dbReference type="Proteomes" id="UP000615687"/>
    </source>
</evidence>
<evidence type="ECO:0008006" key="3">
    <source>
        <dbReference type="Google" id="ProtNLM"/>
    </source>
</evidence>
<accession>A0ABR9C619</accession>
<name>A0ABR9C619_9HYPH</name>
<evidence type="ECO:0000313" key="1">
    <source>
        <dbReference type="EMBL" id="MBD8875349.1"/>
    </source>
</evidence>
<gene>
    <name evidence="1" type="ORF">IG617_03505</name>
</gene>
<dbReference type="EMBL" id="JACYXJ010000001">
    <property type="protein sequence ID" value="MBD8875349.1"/>
    <property type="molecule type" value="Genomic_DNA"/>
</dbReference>
<protein>
    <recommendedName>
        <fullName evidence="3">Nudix hydrolase domain-containing protein</fullName>
    </recommendedName>
</protein>
<reference evidence="1 2" key="1">
    <citation type="submission" date="2020-09" db="EMBL/GenBank/DDBJ databases">
        <title>The genome sequence of type strain Labrenzia polysiphoniae KACC 19711.</title>
        <authorList>
            <person name="Liu Y."/>
        </authorList>
    </citation>
    <scope>NUCLEOTIDE SEQUENCE [LARGE SCALE GENOMIC DNA]</scope>
    <source>
        <strain evidence="1 2">KACC 19711</strain>
    </source>
</reference>
<dbReference type="RefSeq" id="WP_192107312.1">
    <property type="nucleotide sequence ID" value="NZ_JACYXJ010000001.1"/>
</dbReference>
<comment type="caution">
    <text evidence="1">The sequence shown here is derived from an EMBL/GenBank/DDBJ whole genome shotgun (WGS) entry which is preliminary data.</text>
</comment>